<feature type="compositionally biased region" description="Polar residues" evidence="1">
    <location>
        <begin position="75"/>
        <end position="94"/>
    </location>
</feature>
<sequence>MSHNSHNSAPRAKEEQGTPIPIGVPGSQRPGGGYLGREGATGRQTESEARFQPESADFVGSQVTMRGIEAPPNSLVMQSSMTGHFSQSPFSSMRPTPGGGSNPPPNTPAQASKLQQMMAAAGGDVPTHSFVCRRTCGMDDVSETDEHENEAMDQDMEDEFSPSCSNPSSFRHDSRHMTNDESEDMFKMD</sequence>
<protein>
    <submittedName>
        <fullName evidence="2">Uncharacterized protein</fullName>
    </submittedName>
</protein>
<name>A0A9W8EE46_9FUNG</name>
<reference evidence="2" key="1">
    <citation type="submission" date="2022-07" db="EMBL/GenBank/DDBJ databases">
        <title>Phylogenomic reconstructions and comparative analyses of Kickxellomycotina fungi.</title>
        <authorList>
            <person name="Reynolds N.K."/>
            <person name="Stajich J.E."/>
            <person name="Barry K."/>
            <person name="Grigoriev I.V."/>
            <person name="Crous P."/>
            <person name="Smith M.E."/>
        </authorList>
    </citation>
    <scope>NUCLEOTIDE SEQUENCE</scope>
    <source>
        <strain evidence="2">IMI 214461</strain>
    </source>
</reference>
<organism evidence="2 3">
    <name type="scientific">Coemansia thaxteri</name>
    <dbReference type="NCBI Taxonomy" id="2663907"/>
    <lineage>
        <taxon>Eukaryota</taxon>
        <taxon>Fungi</taxon>
        <taxon>Fungi incertae sedis</taxon>
        <taxon>Zoopagomycota</taxon>
        <taxon>Kickxellomycotina</taxon>
        <taxon>Kickxellomycetes</taxon>
        <taxon>Kickxellales</taxon>
        <taxon>Kickxellaceae</taxon>
        <taxon>Coemansia</taxon>
    </lineage>
</organism>
<dbReference type="EMBL" id="JANBQF010000453">
    <property type="protein sequence ID" value="KAJ2001047.1"/>
    <property type="molecule type" value="Genomic_DNA"/>
</dbReference>
<dbReference type="AlphaFoldDB" id="A0A9W8EE46"/>
<evidence type="ECO:0000256" key="1">
    <source>
        <dbReference type="SAM" id="MobiDB-lite"/>
    </source>
</evidence>
<evidence type="ECO:0000313" key="3">
    <source>
        <dbReference type="Proteomes" id="UP001150907"/>
    </source>
</evidence>
<comment type="caution">
    <text evidence="2">The sequence shown here is derived from an EMBL/GenBank/DDBJ whole genome shotgun (WGS) entry which is preliminary data.</text>
</comment>
<keyword evidence="3" id="KW-1185">Reference proteome</keyword>
<evidence type="ECO:0000313" key="2">
    <source>
        <dbReference type="EMBL" id="KAJ2001047.1"/>
    </source>
</evidence>
<proteinExistence type="predicted"/>
<feature type="compositionally biased region" description="Acidic residues" evidence="1">
    <location>
        <begin position="142"/>
        <end position="160"/>
    </location>
</feature>
<accession>A0A9W8EE46</accession>
<feature type="region of interest" description="Disordered" evidence="1">
    <location>
        <begin position="1"/>
        <end position="122"/>
    </location>
</feature>
<feature type="region of interest" description="Disordered" evidence="1">
    <location>
        <begin position="142"/>
        <end position="189"/>
    </location>
</feature>
<feature type="compositionally biased region" description="Basic and acidic residues" evidence="1">
    <location>
        <begin position="170"/>
        <end position="189"/>
    </location>
</feature>
<dbReference type="OrthoDB" id="5533032at2759"/>
<dbReference type="Proteomes" id="UP001150907">
    <property type="component" value="Unassembled WGS sequence"/>
</dbReference>
<gene>
    <name evidence="2" type="ORF">H4R26_004331</name>
</gene>